<proteinExistence type="predicted"/>
<dbReference type="Proteomes" id="UP000682782">
    <property type="component" value="Chromosome"/>
</dbReference>
<sequence>MSRKMAVYEPFLKPKHKETIRTAAVQHGFEVRLVDEPEKDKDYLMECEVIFGQLPEIARASSTLKWICTPFAGVDQFLKPGSFANPDAMLSNSSGAYGVTISEHTIMMLLDILRRQPEYRQIVARHEWRRDLLVRSIKDARVTLLGTGDIGLETARRLKAFLPACVIGVNRSGRNPDNCFDRILTQDQWEEVLPETDVLIISLPGTKEAYHMVGEKQLGQLPDGAVIINVGRGTVIDQEALIRELKNGRLYAGLDVFEKEPLEENDPVWELPNLLITPHTAGNMTLEHTVNRIVEMFVEDLGRYCAGETPGHLVDRQRGY</sequence>
<reference evidence="1" key="1">
    <citation type="submission" date="2021-01" db="EMBL/GenBank/DDBJ databases">
        <title>Complete genome sequence of Clostridiales bacterium R-7.</title>
        <authorList>
            <person name="Mahoney-Kurpe S.C."/>
            <person name="Palevich N."/>
            <person name="Koike S."/>
            <person name="Moon C.D."/>
            <person name="Attwood G.T."/>
        </authorList>
    </citation>
    <scope>NUCLEOTIDE SEQUENCE</scope>
    <source>
        <strain evidence="1">R-7</strain>
    </source>
</reference>
<gene>
    <name evidence="1" type="ORF">JYE49_07545</name>
</gene>
<keyword evidence="2" id="KW-1185">Reference proteome</keyword>
<evidence type="ECO:0000313" key="1">
    <source>
        <dbReference type="EMBL" id="QUC68525.1"/>
    </source>
</evidence>
<dbReference type="EMBL" id="CP068393">
    <property type="protein sequence ID" value="QUC68525.1"/>
    <property type="molecule type" value="Genomic_DNA"/>
</dbReference>
<organism evidence="1 2">
    <name type="scientific">Aristaeella hokkaidonensis</name>
    <dbReference type="NCBI Taxonomy" id="3046382"/>
    <lineage>
        <taxon>Bacteria</taxon>
        <taxon>Bacillati</taxon>
        <taxon>Bacillota</taxon>
        <taxon>Clostridia</taxon>
        <taxon>Eubacteriales</taxon>
        <taxon>Aristaeellaceae</taxon>
        <taxon>Aristaeella</taxon>
    </lineage>
</organism>
<name>A0AC61MZ57_9FIRM</name>
<accession>A0AC61MZ57</accession>
<protein>
    <submittedName>
        <fullName evidence="1">D-2-hydroxyacid dehydrogenase</fullName>
    </submittedName>
</protein>
<evidence type="ECO:0000313" key="2">
    <source>
        <dbReference type="Proteomes" id="UP000682782"/>
    </source>
</evidence>